<keyword evidence="3" id="KW-1185">Reference proteome</keyword>
<evidence type="ECO:0000313" key="2">
    <source>
        <dbReference type="EMBL" id="ELK32227.1"/>
    </source>
</evidence>
<feature type="chain" id="PRO_5003970823" evidence="1">
    <location>
        <begin position="25"/>
        <end position="77"/>
    </location>
</feature>
<dbReference type="SUPFAM" id="SSF54416">
    <property type="entry name" value="Amine oxidase N-terminal region"/>
    <property type="match status" value="1"/>
</dbReference>
<dbReference type="Gene3D" id="3.10.450.40">
    <property type="match status" value="1"/>
</dbReference>
<feature type="signal peptide" evidence="1">
    <location>
        <begin position="1"/>
        <end position="24"/>
    </location>
</feature>
<gene>
    <name evidence="2" type="ORF">MDA_GLEAN10002993</name>
</gene>
<dbReference type="InterPro" id="IPR016182">
    <property type="entry name" value="Cu_amine_oxidase_N-reg"/>
</dbReference>
<reference evidence="3" key="1">
    <citation type="journal article" date="2013" name="Science">
        <title>Comparative analysis of bat genomes provides insight into the evolution of flight and immunity.</title>
        <authorList>
            <person name="Zhang G."/>
            <person name="Cowled C."/>
            <person name="Shi Z."/>
            <person name="Huang Z."/>
            <person name="Bishop-Lilly K.A."/>
            <person name="Fang X."/>
            <person name="Wynne J.W."/>
            <person name="Xiong Z."/>
            <person name="Baker M.L."/>
            <person name="Zhao W."/>
            <person name="Tachedjian M."/>
            <person name="Zhu Y."/>
            <person name="Zhou P."/>
            <person name="Jiang X."/>
            <person name="Ng J."/>
            <person name="Yang L."/>
            <person name="Wu L."/>
            <person name="Xiao J."/>
            <person name="Feng Y."/>
            <person name="Chen Y."/>
            <person name="Sun X."/>
            <person name="Zhang Y."/>
            <person name="Marsh G.A."/>
            <person name="Crameri G."/>
            <person name="Broder C.C."/>
            <person name="Frey K.G."/>
            <person name="Wang L.F."/>
            <person name="Wang J."/>
        </authorList>
    </citation>
    <scope>NUCLEOTIDE SEQUENCE [LARGE SCALE GENOMIC DNA]</scope>
</reference>
<accession>L5M1M7</accession>
<organism evidence="2 3">
    <name type="scientific">Myotis davidii</name>
    <name type="common">David's myotis</name>
    <dbReference type="NCBI Taxonomy" id="225400"/>
    <lineage>
        <taxon>Eukaryota</taxon>
        <taxon>Metazoa</taxon>
        <taxon>Chordata</taxon>
        <taxon>Craniata</taxon>
        <taxon>Vertebrata</taxon>
        <taxon>Euteleostomi</taxon>
        <taxon>Mammalia</taxon>
        <taxon>Eutheria</taxon>
        <taxon>Laurasiatheria</taxon>
        <taxon>Chiroptera</taxon>
        <taxon>Yangochiroptera</taxon>
        <taxon>Vespertilionidae</taxon>
        <taxon>Myotis</taxon>
    </lineage>
</organism>
<keyword evidence="1" id="KW-0732">Signal</keyword>
<dbReference type="AlphaFoldDB" id="L5M1M7"/>
<name>L5M1M7_MYODS</name>
<protein>
    <submittedName>
        <fullName evidence="2">Amiloride-sensitive amine oxidase [copper-containing]</fullName>
    </submittedName>
</protein>
<dbReference type="GO" id="GO:0005507">
    <property type="term" value="F:copper ion binding"/>
    <property type="evidence" value="ECO:0007669"/>
    <property type="project" value="InterPro"/>
</dbReference>
<dbReference type="GO" id="GO:0008131">
    <property type="term" value="F:primary methylamine oxidase activity"/>
    <property type="evidence" value="ECO:0007669"/>
    <property type="project" value="InterPro"/>
</dbReference>
<proteinExistence type="predicted"/>
<dbReference type="GO" id="GO:0009308">
    <property type="term" value="P:amine metabolic process"/>
    <property type="evidence" value="ECO:0007669"/>
    <property type="project" value="InterPro"/>
</dbReference>
<dbReference type="Proteomes" id="UP000010556">
    <property type="component" value="Unassembled WGS sequence"/>
</dbReference>
<sequence length="77" mass="8737">MRRERPALGWAVAAVLMLQTLAMANPSPQTLRSQARVFLDLSKEELKAVRSFLWSRKDLRLEPSQGSTIAKNYCVPH</sequence>
<dbReference type="GO" id="GO:0048038">
    <property type="term" value="F:quinone binding"/>
    <property type="evidence" value="ECO:0007669"/>
    <property type="project" value="InterPro"/>
</dbReference>
<evidence type="ECO:0000256" key="1">
    <source>
        <dbReference type="SAM" id="SignalP"/>
    </source>
</evidence>
<dbReference type="EMBL" id="KB105523">
    <property type="protein sequence ID" value="ELK32227.1"/>
    <property type="molecule type" value="Genomic_DNA"/>
</dbReference>
<evidence type="ECO:0000313" key="3">
    <source>
        <dbReference type="Proteomes" id="UP000010556"/>
    </source>
</evidence>